<evidence type="ECO:0000313" key="1">
    <source>
        <dbReference type="EMBL" id="GHO89681.1"/>
    </source>
</evidence>
<protein>
    <recommendedName>
        <fullName evidence="3">Secreted protein</fullName>
    </recommendedName>
</protein>
<gene>
    <name evidence="1" type="ORF">KSZ_76870</name>
</gene>
<organism evidence="1 2">
    <name type="scientific">Dictyobacter formicarum</name>
    <dbReference type="NCBI Taxonomy" id="2778368"/>
    <lineage>
        <taxon>Bacteria</taxon>
        <taxon>Bacillati</taxon>
        <taxon>Chloroflexota</taxon>
        <taxon>Ktedonobacteria</taxon>
        <taxon>Ktedonobacterales</taxon>
        <taxon>Dictyobacteraceae</taxon>
        <taxon>Dictyobacter</taxon>
    </lineage>
</organism>
<evidence type="ECO:0000313" key="2">
    <source>
        <dbReference type="Proteomes" id="UP000635565"/>
    </source>
</evidence>
<dbReference type="EMBL" id="BNJJ01000042">
    <property type="protein sequence ID" value="GHO89681.1"/>
    <property type="molecule type" value="Genomic_DNA"/>
</dbReference>
<proteinExistence type="predicted"/>
<accession>A0ABQ3VWK9</accession>
<evidence type="ECO:0008006" key="3">
    <source>
        <dbReference type="Google" id="ProtNLM"/>
    </source>
</evidence>
<sequence>MLHLLSLFLVETVMSETPTDRHVQPLSTEMAWYALHEPLKNFIRKRVTDRLGRLIDYQPRCHCCEPQTARVQASTVQWYEKVF</sequence>
<dbReference type="Proteomes" id="UP000635565">
    <property type="component" value="Unassembled WGS sequence"/>
</dbReference>
<comment type="caution">
    <text evidence="1">The sequence shown here is derived from an EMBL/GenBank/DDBJ whole genome shotgun (WGS) entry which is preliminary data.</text>
</comment>
<keyword evidence="2" id="KW-1185">Reference proteome</keyword>
<name>A0ABQ3VWK9_9CHLR</name>
<reference evidence="1 2" key="1">
    <citation type="journal article" date="2021" name="Int. J. Syst. Evol. Microbiol.">
        <title>Reticulibacter mediterranei gen. nov., sp. nov., within the new family Reticulibacteraceae fam. nov., and Ktedonospora formicarum gen. nov., sp. nov., Ktedonobacter robiniae sp. nov., Dictyobacter formicarum sp. nov. and Dictyobacter arantiisoli sp. nov., belonging to the class Ktedonobacteria.</title>
        <authorList>
            <person name="Yabe S."/>
            <person name="Zheng Y."/>
            <person name="Wang C.M."/>
            <person name="Sakai Y."/>
            <person name="Abe K."/>
            <person name="Yokota A."/>
            <person name="Donadio S."/>
            <person name="Cavaletti L."/>
            <person name="Monciardini P."/>
        </authorList>
    </citation>
    <scope>NUCLEOTIDE SEQUENCE [LARGE SCALE GENOMIC DNA]</scope>
    <source>
        <strain evidence="1 2">SOSP1-9</strain>
    </source>
</reference>